<dbReference type="PANTHER" id="PTHR30621">
    <property type="entry name" value="GLUTAMINE SYNTHETASE ADENYLYLTRANSFERASE"/>
    <property type="match status" value="1"/>
</dbReference>
<dbReference type="PANTHER" id="PTHR30621:SF0">
    <property type="entry name" value="BIFUNCTIONAL GLUTAMINE SYNTHETASE ADENYLYLTRANSFERASE_ADENYLYL-REMOVING ENZYME"/>
    <property type="match status" value="1"/>
</dbReference>
<evidence type="ECO:0000313" key="10">
    <source>
        <dbReference type="EMBL" id="MBK0391253.1"/>
    </source>
</evidence>
<comment type="cofactor">
    <cofactor evidence="7">
        <name>Mg(2+)</name>
        <dbReference type="ChEBI" id="CHEBI:18420"/>
    </cofactor>
</comment>
<dbReference type="EC" id="2.7.7.89" evidence="7"/>
<evidence type="ECO:0000256" key="2">
    <source>
        <dbReference type="ARBA" id="ARBA00022695"/>
    </source>
</evidence>
<dbReference type="AlphaFoldDB" id="A0A934UQ38"/>
<reference evidence="10" key="1">
    <citation type="submission" date="2020-12" db="EMBL/GenBank/DDBJ databases">
        <title>Ramlibacter sp. nov., isolated from a freshwater alga, Cryptomonas.</title>
        <authorList>
            <person name="Kim H.M."/>
            <person name="Jeon C.O."/>
        </authorList>
    </citation>
    <scope>NUCLEOTIDE SEQUENCE</scope>
    <source>
        <strain evidence="10">CrO1</strain>
    </source>
</reference>
<dbReference type="GO" id="GO:0005829">
    <property type="term" value="C:cytosol"/>
    <property type="evidence" value="ECO:0007669"/>
    <property type="project" value="TreeGrafter"/>
</dbReference>
<protein>
    <recommendedName>
        <fullName evidence="7">Bifunctional glutamine synthetase adenylyltransferase/adenylyl-removing enzyme</fullName>
    </recommendedName>
    <alternativeName>
        <fullName evidence="7">ATP:glutamine synthetase adenylyltransferase</fullName>
    </alternativeName>
    <alternativeName>
        <fullName evidence="7">ATase</fullName>
    </alternativeName>
    <domain>
        <recommendedName>
            <fullName evidence="7">Glutamine synthetase adenylyl-L-tyrosine phosphorylase</fullName>
            <ecNumber evidence="7">2.7.7.89</ecNumber>
        </recommendedName>
        <alternativeName>
            <fullName evidence="7">Adenylyl removase</fullName>
            <shortName evidence="7">AR</shortName>
            <shortName evidence="7">AT-N</shortName>
        </alternativeName>
    </domain>
    <domain>
        <recommendedName>
            <fullName evidence="7">Glutamine synthetase adenylyl transferase</fullName>
            <ecNumber evidence="7">2.7.7.42</ecNumber>
        </recommendedName>
        <alternativeName>
            <fullName evidence="7">Adenylyl transferase</fullName>
            <shortName evidence="7">AT</shortName>
            <shortName evidence="7">AT-C</shortName>
        </alternativeName>
    </domain>
</protein>
<evidence type="ECO:0000256" key="5">
    <source>
        <dbReference type="ARBA" id="ARBA00022842"/>
    </source>
</evidence>
<comment type="function">
    <text evidence="7">Involved in the regulation of glutamine synthetase GlnA, a key enzyme in the process to assimilate ammonia. When cellular nitrogen levels are high, the C-terminal adenylyl transferase (AT) inactivates GlnA by covalent transfer of an adenylyl group from ATP to specific tyrosine residue of GlnA, thus reducing its activity. Conversely, when nitrogen levels are low, the N-terminal adenylyl removase (AR) activates GlnA by removing the adenylyl group by phosphorolysis, increasing its activity. The regulatory region of GlnE binds the signal transduction protein PII (GlnB) which indicates the nitrogen status of the cell.</text>
</comment>
<dbReference type="InterPro" id="IPR005190">
    <property type="entry name" value="GlnE_rpt_dom"/>
</dbReference>
<feature type="domain" description="Glutamate-ammonia ligase adenylyltransferase repeated" evidence="8">
    <location>
        <begin position="516"/>
        <end position="757"/>
    </location>
</feature>
<dbReference type="SUPFAM" id="SSF81593">
    <property type="entry name" value="Nucleotidyltransferase substrate binding subunit/domain"/>
    <property type="match status" value="2"/>
</dbReference>
<keyword evidence="5 7" id="KW-0460">Magnesium</keyword>
<name>A0A934UQ38_9BURK</name>
<dbReference type="InterPro" id="IPR013546">
    <property type="entry name" value="PII_UdlTrfase/GS_AdlTrfase"/>
</dbReference>
<keyword evidence="10" id="KW-0436">Ligase</keyword>
<evidence type="ECO:0000256" key="4">
    <source>
        <dbReference type="ARBA" id="ARBA00022840"/>
    </source>
</evidence>
<evidence type="ECO:0000256" key="3">
    <source>
        <dbReference type="ARBA" id="ARBA00022741"/>
    </source>
</evidence>
<keyword evidence="4 7" id="KW-0067">ATP-binding</keyword>
<evidence type="ECO:0000313" key="11">
    <source>
        <dbReference type="Proteomes" id="UP000617041"/>
    </source>
</evidence>
<sequence>MQAPGTGSAHSRFATRIRRRYAGELSLLPAGLPGRDVLRPTFDALLERGLEPGAALRVVRQLVLERVLTLDCDAAAPLAGVTGAMTTLAEFALDVACEQSLQELQAVHGAPIGENGQPAQLWIVGMGKLGARELNVSSDIDLVYVYDQDGETTGVDGRGKLSLHEFFGRVVKRIFALVGEPTEHGFVFRIDLALRPNGNSGPPVVSLDALEEYFLVQGREWERFAWLKSRVVAPRAAIDNGSAQELRKVVLPFVFRRYLDYNVFDSLRVLHRQIREHAAKRSAGRPDRANDVKLSRGGIREIEFTVQLLQVVRGGQFPELRTRSTVAALQRVADSGLMPAATATALAEAYEFLRRVEHRIQYLDDQQTHVLPMDCDGDLGWVARSMGFADCCPFLHELDRHREFVAQEFDTLLGGQEECKGCNKGRAAPPDLETLRDQFPQQLGERVGRWCGHPRVQSLREDARHRLSRLLARTGQWVLEGRVGEEAAVRMVDWLEPLLRRESYLALLLERPGVHERLLRVLGAARWPARYLVRHPGVIDELASESLLAERFDAPAFEAELEARVASLRATGEDDDEALLNLLRRAHHAEVFRTLARDVEGRLTVEQVADDLSALADTMLRVTARWCWERLRNRHRDEPGFAVLGYGKLGGKELGYGSDLDIVFVYEDEDERAPEVYGALVRKLINWLTTKTAEGDLYEIDTALRPNGNSGLLITTFAAYERYQLGRGSNTAWTWEHQAMTRARFLVGDAALAPRFDAVREAVITAPRDLVALRREIATMRDRVRAAHPVPDGRFDVKHSEGGMVDAEFAVQYLVLAQAGSHPQLVPNVGNIALLQRAEDAGLLPAGVGHAAGDAYRELRRIQHKARLDEAPTHVTPEAAHAHRESILAVWRLLFGA</sequence>
<dbReference type="EC" id="2.7.7.42" evidence="7"/>
<dbReference type="InterPro" id="IPR023057">
    <property type="entry name" value="GlnE"/>
</dbReference>
<gene>
    <name evidence="7 10" type="primary">glnE</name>
    <name evidence="10" type="ORF">I8E28_01500</name>
</gene>
<dbReference type="Gene3D" id="1.20.120.1510">
    <property type="match status" value="1"/>
</dbReference>
<dbReference type="GO" id="GO:0005524">
    <property type="term" value="F:ATP binding"/>
    <property type="evidence" value="ECO:0007669"/>
    <property type="project" value="UniProtKB-UniRule"/>
</dbReference>
<dbReference type="Pfam" id="PF08335">
    <property type="entry name" value="GlnD_UR_UTase"/>
    <property type="match status" value="2"/>
</dbReference>
<comment type="caution">
    <text evidence="10">The sequence shown here is derived from an EMBL/GenBank/DDBJ whole genome shotgun (WGS) entry which is preliminary data.</text>
</comment>
<dbReference type="RefSeq" id="WP_200790182.1">
    <property type="nucleotide sequence ID" value="NZ_JAEDAO010000001.1"/>
</dbReference>
<dbReference type="InterPro" id="IPR043519">
    <property type="entry name" value="NT_sf"/>
</dbReference>
<accession>A0A934UQ38</accession>
<dbReference type="GO" id="GO:0000287">
    <property type="term" value="F:magnesium ion binding"/>
    <property type="evidence" value="ECO:0007669"/>
    <property type="project" value="UniProtKB-UniRule"/>
</dbReference>
<keyword evidence="2 7" id="KW-0548">Nucleotidyltransferase</keyword>
<dbReference type="SUPFAM" id="SSF81301">
    <property type="entry name" value="Nucleotidyltransferase"/>
    <property type="match status" value="2"/>
</dbReference>
<dbReference type="Pfam" id="PF03710">
    <property type="entry name" value="GlnE"/>
    <property type="match status" value="2"/>
</dbReference>
<dbReference type="GO" id="GO:0047388">
    <property type="term" value="F:[glutamine synthetase]-adenylyl-L-tyrosine phosphorylase activity"/>
    <property type="evidence" value="ECO:0007669"/>
    <property type="project" value="UniProtKB-EC"/>
</dbReference>
<feature type="domain" description="PII-uridylyltransferase/Glutamine-synthetase adenylyltransferase" evidence="9">
    <location>
        <begin position="793"/>
        <end position="865"/>
    </location>
</feature>
<comment type="similarity">
    <text evidence="7">Belongs to the GlnE family.</text>
</comment>
<proteinExistence type="inferred from homology"/>
<keyword evidence="1 7" id="KW-0808">Transferase</keyword>
<evidence type="ECO:0000259" key="8">
    <source>
        <dbReference type="Pfam" id="PF03710"/>
    </source>
</evidence>
<comment type="catalytic activity">
    <reaction evidence="7">
        <text>[glutamine synthetase]-O(4)-(5'-adenylyl)-L-tyrosine + phosphate = [glutamine synthetase]-L-tyrosine + ADP</text>
        <dbReference type="Rhea" id="RHEA:43716"/>
        <dbReference type="Rhea" id="RHEA-COMP:10660"/>
        <dbReference type="Rhea" id="RHEA-COMP:10661"/>
        <dbReference type="ChEBI" id="CHEBI:43474"/>
        <dbReference type="ChEBI" id="CHEBI:46858"/>
        <dbReference type="ChEBI" id="CHEBI:83624"/>
        <dbReference type="ChEBI" id="CHEBI:456216"/>
        <dbReference type="EC" id="2.7.7.89"/>
    </reaction>
</comment>
<evidence type="ECO:0000256" key="1">
    <source>
        <dbReference type="ARBA" id="ARBA00022679"/>
    </source>
</evidence>
<comment type="catalytic activity">
    <reaction evidence="7">
        <text>[glutamine synthetase]-L-tyrosine + ATP = [glutamine synthetase]-O(4)-(5'-adenylyl)-L-tyrosine + diphosphate</text>
        <dbReference type="Rhea" id="RHEA:18589"/>
        <dbReference type="Rhea" id="RHEA-COMP:10660"/>
        <dbReference type="Rhea" id="RHEA-COMP:10661"/>
        <dbReference type="ChEBI" id="CHEBI:30616"/>
        <dbReference type="ChEBI" id="CHEBI:33019"/>
        <dbReference type="ChEBI" id="CHEBI:46858"/>
        <dbReference type="ChEBI" id="CHEBI:83624"/>
        <dbReference type="EC" id="2.7.7.42"/>
    </reaction>
</comment>
<feature type="region of interest" description="Adenylyl transferase" evidence="7">
    <location>
        <begin position="420"/>
        <end position="897"/>
    </location>
</feature>
<keyword evidence="6 7" id="KW-0511">Multifunctional enzyme</keyword>
<dbReference type="HAMAP" id="MF_00802">
    <property type="entry name" value="GlnE"/>
    <property type="match status" value="1"/>
</dbReference>
<dbReference type="GO" id="GO:0008882">
    <property type="term" value="F:[glutamate-ammonia-ligase] adenylyltransferase activity"/>
    <property type="evidence" value="ECO:0007669"/>
    <property type="project" value="UniProtKB-UniRule"/>
</dbReference>
<evidence type="ECO:0000256" key="7">
    <source>
        <dbReference type="HAMAP-Rule" id="MF_00802"/>
    </source>
</evidence>
<dbReference type="CDD" id="cd05401">
    <property type="entry name" value="NT_GlnE_GlnD_like"/>
    <property type="match status" value="2"/>
</dbReference>
<feature type="region of interest" description="Adenylyl removase" evidence="7">
    <location>
        <begin position="1"/>
        <end position="418"/>
    </location>
</feature>
<dbReference type="GO" id="GO:0000820">
    <property type="term" value="P:regulation of glutamine family amino acid metabolic process"/>
    <property type="evidence" value="ECO:0007669"/>
    <property type="project" value="UniProtKB-UniRule"/>
</dbReference>
<feature type="domain" description="PII-uridylyltransferase/Glutamine-synthetase adenylyltransferase" evidence="9">
    <location>
        <begin position="270"/>
        <end position="412"/>
    </location>
</feature>
<keyword evidence="3 7" id="KW-0547">Nucleotide-binding</keyword>
<evidence type="ECO:0000256" key="6">
    <source>
        <dbReference type="ARBA" id="ARBA00023268"/>
    </source>
</evidence>
<organism evidence="10 11">
    <name type="scientific">Ramlibacter algicola</name>
    <dbReference type="NCBI Taxonomy" id="2795217"/>
    <lineage>
        <taxon>Bacteria</taxon>
        <taxon>Pseudomonadati</taxon>
        <taxon>Pseudomonadota</taxon>
        <taxon>Betaproteobacteria</taxon>
        <taxon>Burkholderiales</taxon>
        <taxon>Comamonadaceae</taxon>
        <taxon>Ramlibacter</taxon>
    </lineage>
</organism>
<dbReference type="EMBL" id="JAEDAO010000001">
    <property type="protein sequence ID" value="MBK0391253.1"/>
    <property type="molecule type" value="Genomic_DNA"/>
</dbReference>
<evidence type="ECO:0000259" key="9">
    <source>
        <dbReference type="Pfam" id="PF08335"/>
    </source>
</evidence>
<dbReference type="NCBIfam" id="NF008292">
    <property type="entry name" value="PRK11072.1"/>
    <property type="match status" value="1"/>
</dbReference>
<feature type="domain" description="Glutamate-ammonia ligase adenylyltransferase repeated" evidence="8">
    <location>
        <begin position="54"/>
        <end position="237"/>
    </location>
</feature>
<dbReference type="GO" id="GO:0016874">
    <property type="term" value="F:ligase activity"/>
    <property type="evidence" value="ECO:0007669"/>
    <property type="project" value="UniProtKB-KW"/>
</dbReference>
<dbReference type="Proteomes" id="UP000617041">
    <property type="component" value="Unassembled WGS sequence"/>
</dbReference>
<dbReference type="Gene3D" id="1.20.120.330">
    <property type="entry name" value="Nucleotidyltransferases domain 2"/>
    <property type="match status" value="2"/>
</dbReference>
<keyword evidence="11" id="KW-1185">Reference proteome</keyword>
<dbReference type="Gene3D" id="3.30.460.10">
    <property type="entry name" value="Beta Polymerase, domain 2"/>
    <property type="match status" value="2"/>
</dbReference>